<dbReference type="AlphaFoldDB" id="A0AAW0Y6C9"/>
<dbReference type="EMBL" id="JARKIK010000019">
    <property type="protein sequence ID" value="KAK8745724.1"/>
    <property type="molecule type" value="Genomic_DNA"/>
</dbReference>
<dbReference type="InterPro" id="IPR011989">
    <property type="entry name" value="ARM-like"/>
</dbReference>
<dbReference type="GO" id="GO:0000226">
    <property type="term" value="P:microtubule cytoskeleton organization"/>
    <property type="evidence" value="ECO:0007669"/>
    <property type="project" value="TreeGrafter"/>
</dbReference>
<evidence type="ECO:0000313" key="7">
    <source>
        <dbReference type="Proteomes" id="UP001445076"/>
    </source>
</evidence>
<evidence type="ECO:0000313" key="6">
    <source>
        <dbReference type="EMBL" id="KAK8745724.1"/>
    </source>
</evidence>
<dbReference type="GO" id="GO:0005096">
    <property type="term" value="F:GTPase activator activity"/>
    <property type="evidence" value="ECO:0007669"/>
    <property type="project" value="InterPro"/>
</dbReference>
<dbReference type="GO" id="GO:0034333">
    <property type="term" value="P:adherens junction assembly"/>
    <property type="evidence" value="ECO:0007669"/>
    <property type="project" value="TreeGrafter"/>
</dbReference>
<dbReference type="GO" id="GO:0070830">
    <property type="term" value="P:bicellular tight junction assembly"/>
    <property type="evidence" value="ECO:0007669"/>
    <property type="project" value="TreeGrafter"/>
</dbReference>
<proteinExistence type="inferred from homology"/>
<comment type="similarity">
    <text evidence="1">Belongs to the TBCD family.</text>
</comment>
<dbReference type="InterPro" id="IPR033162">
    <property type="entry name" value="TBCD"/>
</dbReference>
<dbReference type="Gene3D" id="1.25.10.10">
    <property type="entry name" value="Leucine-rich Repeat Variant"/>
    <property type="match status" value="3"/>
</dbReference>
<name>A0AAW0Y6C9_CHEQU</name>
<feature type="domain" description="Tubulin-folding cofactor D ARM repeats" evidence="5">
    <location>
        <begin position="305"/>
        <end position="537"/>
    </location>
</feature>
<dbReference type="Pfam" id="PF25767">
    <property type="entry name" value="ARM_TBCD_2nd"/>
    <property type="match status" value="1"/>
</dbReference>
<dbReference type="Proteomes" id="UP001445076">
    <property type="component" value="Unassembled WGS sequence"/>
</dbReference>
<dbReference type="PANTHER" id="PTHR12658">
    <property type="entry name" value="BETA-TUBULIN COFACTOR D"/>
    <property type="match status" value="1"/>
</dbReference>
<dbReference type="PANTHER" id="PTHR12658:SF0">
    <property type="entry name" value="TUBULIN-SPECIFIC CHAPERONE D"/>
    <property type="match status" value="1"/>
</dbReference>
<dbReference type="InterPro" id="IPR022577">
    <property type="entry name" value="TBCD_C"/>
</dbReference>
<dbReference type="Pfam" id="PF12612">
    <property type="entry name" value="TFCD_C"/>
    <property type="match status" value="1"/>
</dbReference>
<organism evidence="6 7">
    <name type="scientific">Cherax quadricarinatus</name>
    <name type="common">Australian red claw crayfish</name>
    <dbReference type="NCBI Taxonomy" id="27406"/>
    <lineage>
        <taxon>Eukaryota</taxon>
        <taxon>Metazoa</taxon>
        <taxon>Ecdysozoa</taxon>
        <taxon>Arthropoda</taxon>
        <taxon>Crustacea</taxon>
        <taxon>Multicrustacea</taxon>
        <taxon>Malacostraca</taxon>
        <taxon>Eumalacostraca</taxon>
        <taxon>Eucarida</taxon>
        <taxon>Decapoda</taxon>
        <taxon>Pleocyemata</taxon>
        <taxon>Astacidea</taxon>
        <taxon>Parastacoidea</taxon>
        <taxon>Parastacidae</taxon>
        <taxon>Cherax</taxon>
    </lineage>
</organism>
<evidence type="ECO:0000256" key="1">
    <source>
        <dbReference type="ARBA" id="ARBA00006853"/>
    </source>
</evidence>
<dbReference type="GO" id="GO:0007023">
    <property type="term" value="P:post-chaperonin tubulin folding pathway"/>
    <property type="evidence" value="ECO:0007669"/>
    <property type="project" value="InterPro"/>
</dbReference>
<sequence length="944" mass="105715">MISTLTLISKLAMAVDELMEIPGTNEELGRPEDDMGISYSLDMFREHEEVQQMLSSIEKAVENQFTAEKAFETLKTILDYYQEQPHLLDPHLEGILTQLVKITRNPNNKNEVISQAFKYLWLVIKVRGYKTIVRKLPHEVKDLHPVLEMLETPEGSSDFYESYVLLLWLSIIVYMPFNMMGFDTTAVAESQHTGASVVDRIFTVIKTHLKSGQKSNEMAAYLASRFITRPDLKDRYLPEFLNYSFEVLENASQADVHGVFHKLGVLRAMGLIFKHGKREELFPFSQDVLSRLIKCQVTTSSDAPIRKLAMKLIQRIGLTFLKPRVAAWRYQRGSRSLAMNVQGATSEGETAHEKVEEEEEDEVAGEIEEVIDCLLQGLKDKDTVVRWSAAKGIGRVTGRLPQEFGDEVVGALLELFSTRESDKAWHGGCLALAELARRGLLLPERLPAVAPVIDKALVYDELRGQCSVGSNIRDAACYLCWAFARAYHPDQMTTYVKQLATGLLIVALFDREIPCRRAASAAFQEHVGRQGTFPHGIKLHTMVDYFAVGNRSNSFLNLSVDVGRYPEYTQALIDHLVDKKVNHWDSAIRELAAKALHNLTPLAPEYMSKTVAPQLLDQSTGSILVTRHGSILALANITLALSLVASKEGKSLKDILGQEILDGIAKIVPTLEERKLFRGMGGEYMKQATSVMIEKCSLAAAPFHGHKVLDYWHNLLEDCIVYIDENIRTSALEALSPFWATYFEPTSEERQKWRDELVTRYTQALNTTKEIHSLGFAAALGCLTRVLVVGKFDIVLKALINATEITPGTENWAQTRKEAINSILRLVETVGIKKGGKACEHVCEGNLPSIYEALLKSLDDYTMDRRGDIGAWVREAAISALQALTLAVVMENDSLLTEEIVGDMMSRICQQAVERIDRTRKVAGSAFATLLYSHDTQVKPYTAI</sequence>
<evidence type="ECO:0000256" key="3">
    <source>
        <dbReference type="ARBA" id="ARBA00023186"/>
    </source>
</evidence>
<keyword evidence="7" id="KW-1185">Reference proteome</keyword>
<evidence type="ECO:0000259" key="4">
    <source>
        <dbReference type="Pfam" id="PF12612"/>
    </source>
</evidence>
<reference evidence="6 7" key="1">
    <citation type="journal article" date="2024" name="BMC Genomics">
        <title>Genome assembly of redclaw crayfish (Cherax quadricarinatus) provides insights into its immune adaptation and hypoxia tolerance.</title>
        <authorList>
            <person name="Liu Z."/>
            <person name="Zheng J."/>
            <person name="Li H."/>
            <person name="Fang K."/>
            <person name="Wang S."/>
            <person name="He J."/>
            <person name="Zhou D."/>
            <person name="Weng S."/>
            <person name="Chi M."/>
            <person name="Gu Z."/>
            <person name="He J."/>
            <person name="Li F."/>
            <person name="Wang M."/>
        </authorList>
    </citation>
    <scope>NUCLEOTIDE SEQUENCE [LARGE SCALE GENOMIC DNA]</scope>
    <source>
        <strain evidence="6">ZL_2023a</strain>
    </source>
</reference>
<evidence type="ECO:0000256" key="2">
    <source>
        <dbReference type="ARBA" id="ARBA00015003"/>
    </source>
</evidence>
<keyword evidence="3" id="KW-0143">Chaperone</keyword>
<gene>
    <name evidence="6" type="ORF">OTU49_000345</name>
</gene>
<dbReference type="Pfam" id="PF23579">
    <property type="entry name" value="ARM_TBCD"/>
    <property type="match status" value="1"/>
</dbReference>
<feature type="domain" description="Tubulin-folding cofactor D C-terminal" evidence="4">
    <location>
        <begin position="903"/>
        <end position="936"/>
    </location>
</feature>
<dbReference type="InterPro" id="IPR016024">
    <property type="entry name" value="ARM-type_fold"/>
</dbReference>
<dbReference type="GO" id="GO:0016328">
    <property type="term" value="C:lateral plasma membrane"/>
    <property type="evidence" value="ECO:0007669"/>
    <property type="project" value="TreeGrafter"/>
</dbReference>
<comment type="caution">
    <text evidence="6">The sequence shown here is derived from an EMBL/GenBank/DDBJ whole genome shotgun (WGS) entry which is preliminary data.</text>
</comment>
<evidence type="ECO:0000259" key="5">
    <source>
        <dbReference type="Pfam" id="PF25767"/>
    </source>
</evidence>
<accession>A0AAW0Y6C9</accession>
<dbReference type="SUPFAM" id="SSF48371">
    <property type="entry name" value="ARM repeat"/>
    <property type="match status" value="2"/>
</dbReference>
<dbReference type="GO" id="GO:0048487">
    <property type="term" value="F:beta-tubulin binding"/>
    <property type="evidence" value="ECO:0007669"/>
    <property type="project" value="InterPro"/>
</dbReference>
<dbReference type="InterPro" id="IPR058033">
    <property type="entry name" value="ARM_TBCD_2nd"/>
</dbReference>
<dbReference type="GO" id="GO:0007021">
    <property type="term" value="P:tubulin complex assembly"/>
    <property type="evidence" value="ECO:0007669"/>
    <property type="project" value="InterPro"/>
</dbReference>
<protein>
    <recommendedName>
        <fullName evidence="2">Tubulin-specific chaperone D</fullName>
    </recommendedName>
</protein>